<protein>
    <recommendedName>
        <fullName evidence="2">RNA 3'-terminal phosphate cyclase domain-containing protein</fullName>
    </recommendedName>
</protein>
<dbReference type="PANTHER" id="PTHR11096:SF0">
    <property type="entry name" value="RNA 3'-TERMINAL PHOSPHATE CYCLASE"/>
    <property type="match status" value="1"/>
</dbReference>
<dbReference type="Gene3D" id="3.65.10.20">
    <property type="entry name" value="RNA 3'-terminal phosphate cyclase domain"/>
    <property type="match status" value="2"/>
</dbReference>
<feature type="domain" description="RNA 3'-terminal phosphate cyclase" evidence="2">
    <location>
        <begin position="17"/>
        <end position="475"/>
    </location>
</feature>
<feature type="compositionally biased region" description="Polar residues" evidence="1">
    <location>
        <begin position="294"/>
        <end position="303"/>
    </location>
</feature>
<dbReference type="EMBL" id="CAJVOS010000007">
    <property type="protein sequence ID" value="CAG7950511.1"/>
    <property type="molecule type" value="Genomic_DNA"/>
</dbReference>
<dbReference type="Proteomes" id="UP001153618">
    <property type="component" value="Unassembled WGS sequence"/>
</dbReference>
<comment type="caution">
    <text evidence="3">The sequence shown here is derived from an EMBL/GenBank/DDBJ whole genome shotgun (WGS) entry which is preliminary data.</text>
</comment>
<accession>A0A9W4MJD3</accession>
<dbReference type="InterPro" id="IPR013792">
    <property type="entry name" value="RNA3'P_cycl/enolpyr_Trfase_a/b"/>
</dbReference>
<reference evidence="3" key="1">
    <citation type="submission" date="2021-07" db="EMBL/GenBank/DDBJ databases">
        <authorList>
            <person name="Branca A.L. A."/>
        </authorList>
    </citation>
    <scope>NUCLEOTIDE SEQUENCE</scope>
</reference>
<proteinExistence type="predicted"/>
<dbReference type="SUPFAM" id="SSF55205">
    <property type="entry name" value="EPT/RTPC-like"/>
    <property type="match status" value="1"/>
</dbReference>
<dbReference type="InterPro" id="IPR000228">
    <property type="entry name" value="RNA3'_term_phos_cyc"/>
</dbReference>
<organism evidence="3 4">
    <name type="scientific">Penicillium olsonii</name>
    <dbReference type="NCBI Taxonomy" id="99116"/>
    <lineage>
        <taxon>Eukaryota</taxon>
        <taxon>Fungi</taxon>
        <taxon>Dikarya</taxon>
        <taxon>Ascomycota</taxon>
        <taxon>Pezizomycotina</taxon>
        <taxon>Eurotiomycetes</taxon>
        <taxon>Eurotiomycetidae</taxon>
        <taxon>Eurotiales</taxon>
        <taxon>Aspergillaceae</taxon>
        <taxon>Penicillium</taxon>
    </lineage>
</organism>
<evidence type="ECO:0000256" key="1">
    <source>
        <dbReference type="SAM" id="MobiDB-lite"/>
    </source>
</evidence>
<dbReference type="GO" id="GO:0005634">
    <property type="term" value="C:nucleus"/>
    <property type="evidence" value="ECO:0007669"/>
    <property type="project" value="TreeGrafter"/>
</dbReference>
<feature type="region of interest" description="Disordered" evidence="1">
    <location>
        <begin position="281"/>
        <end position="311"/>
    </location>
</feature>
<evidence type="ECO:0000313" key="4">
    <source>
        <dbReference type="Proteomes" id="UP001153618"/>
    </source>
</evidence>
<gene>
    <name evidence="3" type="ORF">POLS_LOCUS436</name>
</gene>
<sequence>MAENSNLEPVLLNGRTLEGGGQLVRIAVGLSALTGRPVSIENVRANRPGKKGLKRSHAAAVTLLASMSGSKVTGGEVGSQFLTFFPQSAKSPSGPLVDLTQVSVKPEYDINIATAGAICLVFQALYPYILYVGSQAPAPFVKVKITGGTNPSKSPSYDYLAQVIVPNFAKLGLPPLSVTLHKRGWSSGPVDLGAMTFQIHPLTSKDVSRPKSSSKLSDSEAQSFDAGRFPKIDIMDHERGKITQIDITVLAPDHIRLEADSLSKEVCTLRKHIEQTARQALRSATRKIHPSTFAPRQTLSSAESSDDDGEPEIAVPVRMHTSEATYHHSHVYLLLVAHTSTGFRIGHDTLGSLGSGRAKKQKNKGRNKQRLIHDDRHAFEKDVFSGATEMVRGCVEGFIREISNGIPAAESDSVITPEKKACLDQHMRDQIVVFEALGEACHGTISETANEIREDGRDWTLHTRTAQWVCRQVLGEGNGL</sequence>
<dbReference type="GO" id="GO:0006396">
    <property type="term" value="P:RNA processing"/>
    <property type="evidence" value="ECO:0007669"/>
    <property type="project" value="InterPro"/>
</dbReference>
<dbReference type="Pfam" id="PF01137">
    <property type="entry name" value="RTC"/>
    <property type="match status" value="1"/>
</dbReference>
<dbReference type="PANTHER" id="PTHR11096">
    <property type="entry name" value="RNA 3' TERMINAL PHOSPHATE CYCLASE"/>
    <property type="match status" value="1"/>
</dbReference>
<dbReference type="InterPro" id="IPR037136">
    <property type="entry name" value="RNA3'_phos_cyclase_dom_sf"/>
</dbReference>
<dbReference type="AlphaFoldDB" id="A0A9W4MJD3"/>
<dbReference type="OrthoDB" id="25029at2759"/>
<dbReference type="InterPro" id="IPR023797">
    <property type="entry name" value="RNA3'_phos_cyclase_dom"/>
</dbReference>
<dbReference type="GO" id="GO:0003963">
    <property type="term" value="F:RNA-3'-phosphate cyclase activity"/>
    <property type="evidence" value="ECO:0007669"/>
    <property type="project" value="TreeGrafter"/>
</dbReference>
<evidence type="ECO:0000259" key="2">
    <source>
        <dbReference type="Pfam" id="PF01137"/>
    </source>
</evidence>
<keyword evidence="4" id="KW-1185">Reference proteome</keyword>
<name>A0A9W4MJD3_PENOL</name>
<evidence type="ECO:0000313" key="3">
    <source>
        <dbReference type="EMBL" id="CAG7950511.1"/>
    </source>
</evidence>